<dbReference type="OMA" id="WILYGGR"/>
<evidence type="ECO:0000313" key="1">
    <source>
        <dbReference type="EMBL" id="EDW56003.1"/>
    </source>
</evidence>
<gene>
    <name evidence="1" type="primary">Dsec\GM22825</name>
    <name evidence="1" type="ORF">Dsec_GM22825</name>
</gene>
<evidence type="ECO:0000313" key="2">
    <source>
        <dbReference type="Proteomes" id="UP000001292"/>
    </source>
</evidence>
<name>B4I6Q5_DROSE</name>
<reference evidence="1 2" key="1">
    <citation type="journal article" date="2007" name="Nature">
        <title>Evolution of genes and genomes on the Drosophila phylogeny.</title>
        <authorList>
            <consortium name="Drosophila 12 Genomes Consortium"/>
            <person name="Clark A.G."/>
            <person name="Eisen M.B."/>
            <person name="Smith D.R."/>
            <person name="Bergman C.M."/>
            <person name="Oliver B."/>
            <person name="Markow T.A."/>
            <person name="Kaufman T.C."/>
            <person name="Kellis M."/>
            <person name="Gelbart W."/>
            <person name="Iyer V.N."/>
            <person name="Pollard D.A."/>
            <person name="Sackton T.B."/>
            <person name="Larracuente A.M."/>
            <person name="Singh N.D."/>
            <person name="Abad J.P."/>
            <person name="Abt D.N."/>
            <person name="Adryan B."/>
            <person name="Aguade M."/>
            <person name="Akashi H."/>
            <person name="Anderson W.W."/>
            <person name="Aquadro C.F."/>
            <person name="Ardell D.H."/>
            <person name="Arguello R."/>
            <person name="Artieri C.G."/>
            <person name="Barbash D.A."/>
            <person name="Barker D."/>
            <person name="Barsanti P."/>
            <person name="Batterham P."/>
            <person name="Batzoglou S."/>
            <person name="Begun D."/>
            <person name="Bhutkar A."/>
            <person name="Blanco E."/>
            <person name="Bosak S.A."/>
            <person name="Bradley R.K."/>
            <person name="Brand A.D."/>
            <person name="Brent M.R."/>
            <person name="Brooks A.N."/>
            <person name="Brown R.H."/>
            <person name="Butlin R.K."/>
            <person name="Caggese C."/>
            <person name="Calvi B.R."/>
            <person name="Bernardo de Carvalho A."/>
            <person name="Caspi A."/>
            <person name="Castrezana S."/>
            <person name="Celniker S.E."/>
            <person name="Chang J.L."/>
            <person name="Chapple C."/>
            <person name="Chatterji S."/>
            <person name="Chinwalla A."/>
            <person name="Civetta A."/>
            <person name="Clifton S.W."/>
            <person name="Comeron J.M."/>
            <person name="Costello J.C."/>
            <person name="Coyne J.A."/>
            <person name="Daub J."/>
            <person name="David R.G."/>
            <person name="Delcher A.L."/>
            <person name="Delehaunty K."/>
            <person name="Do C.B."/>
            <person name="Ebling H."/>
            <person name="Edwards K."/>
            <person name="Eickbush T."/>
            <person name="Evans J.D."/>
            <person name="Filipski A."/>
            <person name="Findeiss S."/>
            <person name="Freyhult E."/>
            <person name="Fulton L."/>
            <person name="Fulton R."/>
            <person name="Garcia A.C."/>
            <person name="Gardiner A."/>
            <person name="Garfield D.A."/>
            <person name="Garvin B.E."/>
            <person name="Gibson G."/>
            <person name="Gilbert D."/>
            <person name="Gnerre S."/>
            <person name="Godfrey J."/>
            <person name="Good R."/>
            <person name="Gotea V."/>
            <person name="Gravely B."/>
            <person name="Greenberg A.J."/>
            <person name="Griffiths-Jones S."/>
            <person name="Gross S."/>
            <person name="Guigo R."/>
            <person name="Gustafson E.A."/>
            <person name="Haerty W."/>
            <person name="Hahn M.W."/>
            <person name="Halligan D.L."/>
            <person name="Halpern A.L."/>
            <person name="Halter G.M."/>
            <person name="Han M.V."/>
            <person name="Heger A."/>
            <person name="Hillier L."/>
            <person name="Hinrichs A.S."/>
            <person name="Holmes I."/>
            <person name="Hoskins R.A."/>
            <person name="Hubisz M.J."/>
            <person name="Hultmark D."/>
            <person name="Huntley M.A."/>
            <person name="Jaffe D.B."/>
            <person name="Jagadeeshan S."/>
            <person name="Jeck W.R."/>
            <person name="Johnson J."/>
            <person name="Jones C.D."/>
            <person name="Jordan W.C."/>
            <person name="Karpen G.H."/>
            <person name="Kataoka E."/>
            <person name="Keightley P.D."/>
            <person name="Kheradpour P."/>
            <person name="Kirkness E.F."/>
            <person name="Koerich L.B."/>
            <person name="Kristiansen K."/>
            <person name="Kudrna D."/>
            <person name="Kulathinal R.J."/>
            <person name="Kumar S."/>
            <person name="Kwok R."/>
            <person name="Lander E."/>
            <person name="Langley C.H."/>
            <person name="Lapoint R."/>
            <person name="Lazzaro B.P."/>
            <person name="Lee S.J."/>
            <person name="Levesque L."/>
            <person name="Li R."/>
            <person name="Lin C.F."/>
            <person name="Lin M.F."/>
            <person name="Lindblad-Toh K."/>
            <person name="Llopart A."/>
            <person name="Long M."/>
            <person name="Low L."/>
            <person name="Lozovsky E."/>
            <person name="Lu J."/>
            <person name="Luo M."/>
            <person name="Machado C.A."/>
            <person name="Makalowski W."/>
            <person name="Marzo M."/>
            <person name="Matsuda M."/>
            <person name="Matzkin L."/>
            <person name="McAllister B."/>
            <person name="McBride C.S."/>
            <person name="McKernan B."/>
            <person name="McKernan K."/>
            <person name="Mendez-Lago M."/>
            <person name="Minx P."/>
            <person name="Mollenhauer M.U."/>
            <person name="Montooth K."/>
            <person name="Mount S.M."/>
            <person name="Mu X."/>
            <person name="Myers E."/>
            <person name="Negre B."/>
            <person name="Newfeld S."/>
            <person name="Nielsen R."/>
            <person name="Noor M.A."/>
            <person name="O'Grady P."/>
            <person name="Pachter L."/>
            <person name="Papaceit M."/>
            <person name="Parisi M.J."/>
            <person name="Parisi M."/>
            <person name="Parts L."/>
            <person name="Pedersen J.S."/>
            <person name="Pesole G."/>
            <person name="Phillippy A.M."/>
            <person name="Ponting C.P."/>
            <person name="Pop M."/>
            <person name="Porcelli D."/>
            <person name="Powell J.R."/>
            <person name="Prohaska S."/>
            <person name="Pruitt K."/>
            <person name="Puig M."/>
            <person name="Quesneville H."/>
            <person name="Ram K.R."/>
            <person name="Rand D."/>
            <person name="Rasmussen M.D."/>
            <person name="Reed L.K."/>
            <person name="Reenan R."/>
            <person name="Reily A."/>
            <person name="Remington K.A."/>
            <person name="Rieger T.T."/>
            <person name="Ritchie M.G."/>
            <person name="Robin C."/>
            <person name="Rogers Y.H."/>
            <person name="Rohde C."/>
            <person name="Rozas J."/>
            <person name="Rubenfield M.J."/>
            <person name="Ruiz A."/>
            <person name="Russo S."/>
            <person name="Salzberg S.L."/>
            <person name="Sanchez-Gracia A."/>
            <person name="Saranga D.J."/>
            <person name="Sato H."/>
            <person name="Schaeffer S.W."/>
            <person name="Schatz M.C."/>
            <person name="Schlenke T."/>
            <person name="Schwartz R."/>
            <person name="Segarra C."/>
            <person name="Singh R.S."/>
            <person name="Sirot L."/>
            <person name="Sirota M."/>
            <person name="Sisneros N.B."/>
            <person name="Smith C.D."/>
            <person name="Smith T.F."/>
            <person name="Spieth J."/>
            <person name="Stage D.E."/>
            <person name="Stark A."/>
            <person name="Stephan W."/>
            <person name="Strausberg R.L."/>
            <person name="Strempel S."/>
            <person name="Sturgill D."/>
            <person name="Sutton G."/>
            <person name="Sutton G.G."/>
            <person name="Tao W."/>
            <person name="Teichmann S."/>
            <person name="Tobari Y.N."/>
            <person name="Tomimura Y."/>
            <person name="Tsolas J.M."/>
            <person name="Valente V.L."/>
            <person name="Venter E."/>
            <person name="Venter J.C."/>
            <person name="Vicario S."/>
            <person name="Vieira F.G."/>
            <person name="Vilella A.J."/>
            <person name="Villasante A."/>
            <person name="Walenz B."/>
            <person name="Wang J."/>
            <person name="Wasserman M."/>
            <person name="Watts T."/>
            <person name="Wilson D."/>
            <person name="Wilson R.K."/>
            <person name="Wing R.A."/>
            <person name="Wolfner M.F."/>
            <person name="Wong A."/>
            <person name="Wong G.K."/>
            <person name="Wu C.I."/>
            <person name="Wu G."/>
            <person name="Yamamoto D."/>
            <person name="Yang H.P."/>
            <person name="Yang S.P."/>
            <person name="Yorke J.A."/>
            <person name="Yoshida K."/>
            <person name="Zdobnov E."/>
            <person name="Zhang P."/>
            <person name="Zhang Y."/>
            <person name="Zimin A.V."/>
            <person name="Baldwin J."/>
            <person name="Abdouelleil A."/>
            <person name="Abdulkadir J."/>
            <person name="Abebe A."/>
            <person name="Abera B."/>
            <person name="Abreu J."/>
            <person name="Acer S.C."/>
            <person name="Aftuck L."/>
            <person name="Alexander A."/>
            <person name="An P."/>
            <person name="Anderson E."/>
            <person name="Anderson S."/>
            <person name="Arachi H."/>
            <person name="Azer M."/>
            <person name="Bachantsang P."/>
            <person name="Barry A."/>
            <person name="Bayul T."/>
            <person name="Berlin A."/>
            <person name="Bessette D."/>
            <person name="Bloom T."/>
            <person name="Blye J."/>
            <person name="Boguslavskiy L."/>
            <person name="Bonnet C."/>
            <person name="Boukhgalter B."/>
            <person name="Bourzgui I."/>
            <person name="Brown A."/>
            <person name="Cahill P."/>
            <person name="Channer S."/>
            <person name="Cheshatsang Y."/>
            <person name="Chuda L."/>
            <person name="Citroen M."/>
            <person name="Collymore A."/>
            <person name="Cooke P."/>
            <person name="Costello M."/>
            <person name="D'Aco K."/>
            <person name="Daza R."/>
            <person name="De Haan G."/>
            <person name="DeGray S."/>
            <person name="DeMaso C."/>
            <person name="Dhargay N."/>
            <person name="Dooley K."/>
            <person name="Dooley E."/>
            <person name="Doricent M."/>
            <person name="Dorje P."/>
            <person name="Dorjee K."/>
            <person name="Dupes A."/>
            <person name="Elong R."/>
            <person name="Falk J."/>
            <person name="Farina A."/>
            <person name="Faro S."/>
            <person name="Ferguson D."/>
            <person name="Fisher S."/>
            <person name="Foley C.D."/>
            <person name="Franke A."/>
            <person name="Friedrich D."/>
            <person name="Gadbois L."/>
            <person name="Gearin G."/>
            <person name="Gearin C.R."/>
            <person name="Giannoukos G."/>
            <person name="Goode T."/>
            <person name="Graham J."/>
            <person name="Grandbois E."/>
            <person name="Grewal S."/>
            <person name="Gyaltsen K."/>
            <person name="Hafez N."/>
            <person name="Hagos B."/>
            <person name="Hall J."/>
            <person name="Henson C."/>
            <person name="Hollinger A."/>
            <person name="Honan T."/>
            <person name="Huard M.D."/>
            <person name="Hughes L."/>
            <person name="Hurhula B."/>
            <person name="Husby M.E."/>
            <person name="Kamat A."/>
            <person name="Kanga B."/>
            <person name="Kashin S."/>
            <person name="Khazanovich D."/>
            <person name="Kisner P."/>
            <person name="Lance K."/>
            <person name="Lara M."/>
            <person name="Lee W."/>
            <person name="Lennon N."/>
            <person name="Letendre F."/>
            <person name="LeVine R."/>
            <person name="Lipovsky A."/>
            <person name="Liu X."/>
            <person name="Liu J."/>
            <person name="Liu S."/>
            <person name="Lokyitsang T."/>
            <person name="Lokyitsang Y."/>
            <person name="Lubonja R."/>
            <person name="Lui A."/>
            <person name="MacDonald P."/>
            <person name="Magnisalis V."/>
            <person name="Maru K."/>
            <person name="Matthews C."/>
            <person name="McCusker W."/>
            <person name="McDonough S."/>
            <person name="Mehta T."/>
            <person name="Meldrim J."/>
            <person name="Meneus L."/>
            <person name="Mihai O."/>
            <person name="Mihalev A."/>
            <person name="Mihova T."/>
            <person name="Mittelman R."/>
            <person name="Mlenga V."/>
            <person name="Montmayeur A."/>
            <person name="Mulrain L."/>
            <person name="Navidi A."/>
            <person name="Naylor J."/>
            <person name="Negash T."/>
            <person name="Nguyen T."/>
            <person name="Nguyen N."/>
            <person name="Nicol R."/>
            <person name="Norbu C."/>
            <person name="Norbu N."/>
            <person name="Novod N."/>
            <person name="O'Neill B."/>
            <person name="Osman S."/>
            <person name="Markiewicz E."/>
            <person name="Oyono O.L."/>
            <person name="Patti C."/>
            <person name="Phunkhang P."/>
            <person name="Pierre F."/>
            <person name="Priest M."/>
            <person name="Raghuraman S."/>
            <person name="Rege F."/>
            <person name="Reyes R."/>
            <person name="Rise C."/>
            <person name="Rogov P."/>
            <person name="Ross K."/>
            <person name="Ryan E."/>
            <person name="Settipalli S."/>
            <person name="Shea T."/>
            <person name="Sherpa N."/>
            <person name="Shi L."/>
            <person name="Shih D."/>
            <person name="Sparrow T."/>
            <person name="Spaulding J."/>
            <person name="Stalker J."/>
            <person name="Stange-Thomann N."/>
            <person name="Stavropoulos S."/>
            <person name="Stone C."/>
            <person name="Strader C."/>
            <person name="Tesfaye S."/>
            <person name="Thomson T."/>
            <person name="Thoulutsang Y."/>
            <person name="Thoulutsang D."/>
            <person name="Topham K."/>
            <person name="Topping I."/>
            <person name="Tsamla T."/>
            <person name="Vassiliev H."/>
            <person name="Vo A."/>
            <person name="Wangchuk T."/>
            <person name="Wangdi T."/>
            <person name="Weiand M."/>
            <person name="Wilkinson J."/>
            <person name="Wilson A."/>
            <person name="Yadav S."/>
            <person name="Young G."/>
            <person name="Yu Q."/>
            <person name="Zembek L."/>
            <person name="Zhong D."/>
            <person name="Zimmer A."/>
            <person name="Zwirko Z."/>
            <person name="Jaffe D.B."/>
            <person name="Alvarez P."/>
            <person name="Brockman W."/>
            <person name="Butler J."/>
            <person name="Chin C."/>
            <person name="Gnerre S."/>
            <person name="Grabherr M."/>
            <person name="Kleber M."/>
            <person name="Mauceli E."/>
            <person name="MacCallum I."/>
        </authorList>
    </citation>
    <scope>NUCLEOTIDE SEQUENCE [LARGE SCALE GENOMIC DNA]</scope>
    <source>
        <strain evidence="2">Rob3c / Tucson 14021-0248.25</strain>
    </source>
</reference>
<keyword evidence="2" id="KW-1185">Reference proteome</keyword>
<proteinExistence type="predicted"/>
<sequence length="79" mass="9022">MATAQTQTKMEPVGGWWMVDTGCWMLGAECRCRVLDTGAGWWSIDDDRRSEGMQLLIRFDCDGGGNRWSEINSLTRYQN</sequence>
<dbReference type="EMBL" id="CH480823">
    <property type="protein sequence ID" value="EDW56003.1"/>
    <property type="molecule type" value="Genomic_DNA"/>
</dbReference>
<accession>B4I6Q5</accession>
<dbReference type="Proteomes" id="UP000001292">
    <property type="component" value="Unassembled WGS sequence"/>
</dbReference>
<dbReference type="HOGENOM" id="CLU_2608596_0_0_1"/>
<dbReference type="AlphaFoldDB" id="B4I6Q5"/>
<organism evidence="2">
    <name type="scientific">Drosophila sechellia</name>
    <name type="common">Fruit fly</name>
    <dbReference type="NCBI Taxonomy" id="7238"/>
    <lineage>
        <taxon>Eukaryota</taxon>
        <taxon>Metazoa</taxon>
        <taxon>Ecdysozoa</taxon>
        <taxon>Arthropoda</taxon>
        <taxon>Hexapoda</taxon>
        <taxon>Insecta</taxon>
        <taxon>Pterygota</taxon>
        <taxon>Neoptera</taxon>
        <taxon>Endopterygota</taxon>
        <taxon>Diptera</taxon>
        <taxon>Brachycera</taxon>
        <taxon>Muscomorpha</taxon>
        <taxon>Ephydroidea</taxon>
        <taxon>Drosophilidae</taxon>
        <taxon>Drosophila</taxon>
        <taxon>Sophophora</taxon>
    </lineage>
</organism>
<dbReference type="PhylomeDB" id="B4I6Q5"/>
<protein>
    <submittedName>
        <fullName evidence="1">GM22825</fullName>
    </submittedName>
</protein>